<feature type="transmembrane region" description="Helical" evidence="1">
    <location>
        <begin position="188"/>
        <end position="210"/>
    </location>
</feature>
<keyword evidence="1" id="KW-0472">Membrane</keyword>
<feature type="transmembrane region" description="Helical" evidence="1">
    <location>
        <begin position="155"/>
        <end position="176"/>
    </location>
</feature>
<sequence length="228" mass="25602">LATASLVSSLAATVNSYVKHIGTGNMIRYITDRNTVFDDGSNYYGIHYRVPSFCMGLALGYFLFQIKIKKHDFIPSKRFWWLGWTTSVLTLIGFVLVTAIVCDPNHKFSPWLDPLYLGFQRPVFCGAVGWIIFACSLGHGGLANRFLSWALFRPLGKLTYCVFLIHVIFVYSQVYSVQDPVAYSFIDMLYLFNGDLMISSAVAFVCYLTVEAPCSRLAAYLLSGKSTK</sequence>
<feature type="non-terminal residue" evidence="2">
    <location>
        <position position="1"/>
    </location>
</feature>
<accession>A0A1B6JZ85</accession>
<gene>
    <name evidence="2" type="ORF">g.3645</name>
</gene>
<feature type="transmembrane region" description="Helical" evidence="1">
    <location>
        <begin position="78"/>
        <end position="101"/>
    </location>
</feature>
<protein>
    <recommendedName>
        <fullName evidence="3">Acyltransferase 3 domain-containing protein</fullName>
    </recommendedName>
</protein>
<dbReference type="InterPro" id="IPR052728">
    <property type="entry name" value="O2_lipid_transport_reg"/>
</dbReference>
<feature type="transmembrane region" description="Helical" evidence="1">
    <location>
        <begin position="121"/>
        <end position="143"/>
    </location>
</feature>
<keyword evidence="1" id="KW-1133">Transmembrane helix</keyword>
<feature type="transmembrane region" description="Helical" evidence="1">
    <location>
        <begin position="46"/>
        <end position="66"/>
    </location>
</feature>
<evidence type="ECO:0008006" key="3">
    <source>
        <dbReference type="Google" id="ProtNLM"/>
    </source>
</evidence>
<evidence type="ECO:0000256" key="1">
    <source>
        <dbReference type="SAM" id="Phobius"/>
    </source>
</evidence>
<dbReference type="PANTHER" id="PTHR11161">
    <property type="entry name" value="O-ACYLTRANSFERASE"/>
    <property type="match status" value="1"/>
</dbReference>
<keyword evidence="1" id="KW-0812">Transmembrane</keyword>
<organism evidence="2">
    <name type="scientific">Homalodisca liturata</name>
    <dbReference type="NCBI Taxonomy" id="320908"/>
    <lineage>
        <taxon>Eukaryota</taxon>
        <taxon>Metazoa</taxon>
        <taxon>Ecdysozoa</taxon>
        <taxon>Arthropoda</taxon>
        <taxon>Hexapoda</taxon>
        <taxon>Insecta</taxon>
        <taxon>Pterygota</taxon>
        <taxon>Neoptera</taxon>
        <taxon>Paraneoptera</taxon>
        <taxon>Hemiptera</taxon>
        <taxon>Auchenorrhyncha</taxon>
        <taxon>Membracoidea</taxon>
        <taxon>Cicadellidae</taxon>
        <taxon>Cicadellinae</taxon>
        <taxon>Proconiini</taxon>
        <taxon>Homalodisca</taxon>
    </lineage>
</organism>
<reference evidence="2" key="1">
    <citation type="submission" date="2015-11" db="EMBL/GenBank/DDBJ databases">
        <title>De novo transcriptome assembly of four potential Pierce s Disease insect vectors from Arizona vineyards.</title>
        <authorList>
            <person name="Tassone E.E."/>
        </authorList>
    </citation>
    <scope>NUCLEOTIDE SEQUENCE</scope>
</reference>
<dbReference type="AlphaFoldDB" id="A0A1B6JZ85"/>
<proteinExistence type="predicted"/>
<evidence type="ECO:0000313" key="2">
    <source>
        <dbReference type="EMBL" id="JAT04489.1"/>
    </source>
</evidence>
<dbReference type="EMBL" id="GECU01003218">
    <property type="protein sequence ID" value="JAT04489.1"/>
    <property type="molecule type" value="Transcribed_RNA"/>
</dbReference>
<name>A0A1B6JZ85_9HEMI</name>
<dbReference type="PANTHER" id="PTHR11161:SF0">
    <property type="entry name" value="O-ACYLTRANSFERASE LIKE PROTEIN"/>
    <property type="match status" value="1"/>
</dbReference>